<feature type="region of interest" description="Disordered" evidence="3">
    <location>
        <begin position="473"/>
        <end position="496"/>
    </location>
</feature>
<dbReference type="PANTHER" id="PTHR22550:SF5">
    <property type="entry name" value="LEUCINE ZIPPER PROTEIN 4"/>
    <property type="match status" value="1"/>
</dbReference>
<evidence type="ECO:0000256" key="4">
    <source>
        <dbReference type="SAM" id="Phobius"/>
    </source>
</evidence>
<evidence type="ECO:0000256" key="1">
    <source>
        <dbReference type="ARBA" id="ARBA00005278"/>
    </source>
</evidence>
<sequence>MDKNNKVFKDILTSDYEQNISKIEQMLTDCPDIVRTKVYSNMDSEGCFFYVQGLVDVDLIQRDFINPVINLKDSNYNQFNFLYNTIPVGSINYPVNIYDIVNEIMLGNTVFISKALEFAVSCSLKKFNKRAISEPEIEKNVRGSHDGFIEDLNTNISILRMRIKNPNLKFKIFRIGASTNQSIAIAYIQNIANDVLLQTLCEKISTVDYDGFIGIGSIEEMIIDHPYSIFPQYNITERPDKITADLLEGKFAIILESTPTVLIAPVNFYSFLQAPDDYNVPWFSGSFLRLLRMSCLFIAIFLPGLYIAIIAYNYYIIPVGLLVNIAQSRSRVPFPPIIEATVMEIFVEILREAAIRLPTYIGSIVGVVSGLIIGQSAVEAGIVSSQMVIAVALTMIATFTIPMYDMGIALRITRFLVMIAAAVFGMVGIMISILLLIAHLVVLESLGQPYLQPIEPLKLRELKDTNMRASIKHLKRRPDIAKPKDKWRGHKNEEEK</sequence>
<dbReference type="PANTHER" id="PTHR22550">
    <property type="entry name" value="SPORE GERMINATION PROTEIN"/>
    <property type="match status" value="1"/>
</dbReference>
<dbReference type="InterPro" id="IPR050768">
    <property type="entry name" value="UPF0353/GerABKA_families"/>
</dbReference>
<keyword evidence="4" id="KW-0812">Transmembrane</keyword>
<dbReference type="RefSeq" id="WP_369705190.1">
    <property type="nucleotide sequence ID" value="NZ_JBGEWD010000016.1"/>
</dbReference>
<feature type="transmembrane region" description="Helical" evidence="4">
    <location>
        <begin position="416"/>
        <end position="442"/>
    </location>
</feature>
<protein>
    <submittedName>
        <fullName evidence="5">Spore germination protein</fullName>
    </submittedName>
</protein>
<name>A0ABV4BS16_9CLOT</name>
<keyword evidence="2 4" id="KW-0472">Membrane</keyword>
<evidence type="ECO:0000256" key="2">
    <source>
        <dbReference type="ARBA" id="ARBA00023136"/>
    </source>
</evidence>
<dbReference type="Proteomes" id="UP001564657">
    <property type="component" value="Unassembled WGS sequence"/>
</dbReference>
<gene>
    <name evidence="5" type="ORF">AB8U03_14020</name>
</gene>
<accession>A0ABV4BS16</accession>
<dbReference type="EMBL" id="JBGEWD010000016">
    <property type="protein sequence ID" value="MEY8001293.1"/>
    <property type="molecule type" value="Genomic_DNA"/>
</dbReference>
<dbReference type="InterPro" id="IPR004995">
    <property type="entry name" value="Spore_Ger"/>
</dbReference>
<organism evidence="5 6">
    <name type="scientific">Clostridium moutaii</name>
    <dbReference type="NCBI Taxonomy" id="3240932"/>
    <lineage>
        <taxon>Bacteria</taxon>
        <taxon>Bacillati</taxon>
        <taxon>Bacillota</taxon>
        <taxon>Clostridia</taxon>
        <taxon>Eubacteriales</taxon>
        <taxon>Clostridiaceae</taxon>
        <taxon>Clostridium</taxon>
    </lineage>
</organism>
<keyword evidence="6" id="KW-1185">Reference proteome</keyword>
<evidence type="ECO:0000256" key="3">
    <source>
        <dbReference type="SAM" id="MobiDB-lite"/>
    </source>
</evidence>
<dbReference type="Pfam" id="PF03323">
    <property type="entry name" value="GerA"/>
    <property type="match status" value="1"/>
</dbReference>
<keyword evidence="4" id="KW-1133">Transmembrane helix</keyword>
<feature type="transmembrane region" description="Helical" evidence="4">
    <location>
        <begin position="290"/>
        <end position="312"/>
    </location>
</feature>
<feature type="transmembrane region" description="Helical" evidence="4">
    <location>
        <begin position="357"/>
        <end position="378"/>
    </location>
</feature>
<reference evidence="5 6" key="1">
    <citation type="submission" date="2024-08" db="EMBL/GenBank/DDBJ databases">
        <title>Clostridium lapicellarii sp. nov., and Clostridium renhuaiense sp. nov., two species isolated from the mud in a fermentation cellar used for producing sauce-flavour Chinese liquors.</title>
        <authorList>
            <person name="Yang F."/>
            <person name="Wang H."/>
            <person name="Chen L.Q."/>
            <person name="Zhou N."/>
            <person name="Lu J.J."/>
            <person name="Pu X.X."/>
            <person name="Wan B."/>
            <person name="Wang L."/>
            <person name="Liu S.J."/>
        </authorList>
    </citation>
    <scope>NUCLEOTIDE SEQUENCE [LARGE SCALE GENOMIC DNA]</scope>
    <source>
        <strain evidence="5 6">MT-5</strain>
    </source>
</reference>
<comment type="similarity">
    <text evidence="1">Belongs to the GerABKA family.</text>
</comment>
<proteinExistence type="inferred from homology"/>
<feature type="compositionally biased region" description="Basic and acidic residues" evidence="3">
    <location>
        <begin position="477"/>
        <end position="496"/>
    </location>
</feature>
<dbReference type="PIRSF" id="PIRSF005690">
    <property type="entry name" value="GerBA"/>
    <property type="match status" value="1"/>
</dbReference>
<comment type="caution">
    <text evidence="5">The sequence shown here is derived from an EMBL/GenBank/DDBJ whole genome shotgun (WGS) entry which is preliminary data.</text>
</comment>
<evidence type="ECO:0000313" key="6">
    <source>
        <dbReference type="Proteomes" id="UP001564657"/>
    </source>
</evidence>
<feature type="transmembrane region" description="Helical" evidence="4">
    <location>
        <begin position="384"/>
        <end position="404"/>
    </location>
</feature>
<evidence type="ECO:0000313" key="5">
    <source>
        <dbReference type="EMBL" id="MEY8001293.1"/>
    </source>
</evidence>